<name>A0A380NCK6_9FIRM</name>
<keyword evidence="6" id="KW-0814">Transposable element</keyword>
<dbReference type="EMBL" id="UHIO01000001">
    <property type="protein sequence ID" value="SUP37091.1"/>
    <property type="molecule type" value="Genomic_DNA"/>
</dbReference>
<dbReference type="Proteomes" id="UP000255367">
    <property type="component" value="Unassembled WGS sequence"/>
</dbReference>
<evidence type="ECO:0000313" key="8">
    <source>
        <dbReference type="EMBL" id="SUP45112.1"/>
    </source>
</evidence>
<keyword evidence="5 6" id="KW-0233">DNA recombination</keyword>
<organism evidence="7 9">
    <name type="scientific">Veillonella criceti</name>
    <dbReference type="NCBI Taxonomy" id="103891"/>
    <lineage>
        <taxon>Bacteria</taxon>
        <taxon>Bacillati</taxon>
        <taxon>Bacillota</taxon>
        <taxon>Negativicutes</taxon>
        <taxon>Veillonellales</taxon>
        <taxon>Veillonellaceae</taxon>
        <taxon>Veillonella</taxon>
    </lineage>
</organism>
<dbReference type="NCBIfam" id="NF033544">
    <property type="entry name" value="transpos_IS1249"/>
    <property type="match status" value="1"/>
</dbReference>
<dbReference type="AlphaFoldDB" id="A0A380NCK6"/>
<evidence type="ECO:0000256" key="2">
    <source>
        <dbReference type="ARBA" id="ARBA00010961"/>
    </source>
</evidence>
<protein>
    <recommendedName>
        <fullName evidence="6">Mutator family transposase</fullName>
    </recommendedName>
</protein>
<evidence type="ECO:0000256" key="4">
    <source>
        <dbReference type="ARBA" id="ARBA00023125"/>
    </source>
</evidence>
<evidence type="ECO:0000313" key="7">
    <source>
        <dbReference type="EMBL" id="SUP37091.1"/>
    </source>
</evidence>
<evidence type="ECO:0000256" key="3">
    <source>
        <dbReference type="ARBA" id="ARBA00022578"/>
    </source>
</evidence>
<evidence type="ECO:0000256" key="6">
    <source>
        <dbReference type="RuleBase" id="RU365089"/>
    </source>
</evidence>
<evidence type="ECO:0000256" key="5">
    <source>
        <dbReference type="ARBA" id="ARBA00023172"/>
    </source>
</evidence>
<accession>A0A380NCK6</accession>
<keyword evidence="3 6" id="KW-0815">Transposition</keyword>
<gene>
    <name evidence="7" type="ORF">NCTC12020_00021</name>
    <name evidence="8" type="ORF">NCTC12020_02003</name>
</gene>
<dbReference type="PANTHER" id="PTHR33217:SF7">
    <property type="entry name" value="TRANSPOSASE FOR INSERTION SEQUENCE ELEMENT IS1081"/>
    <property type="match status" value="1"/>
</dbReference>
<comment type="similarity">
    <text evidence="2 6">Belongs to the transposase mutator family.</text>
</comment>
<dbReference type="GO" id="GO:0003677">
    <property type="term" value="F:DNA binding"/>
    <property type="evidence" value="ECO:0007669"/>
    <property type="project" value="UniProtKB-UniRule"/>
</dbReference>
<dbReference type="EMBL" id="UHIO01000001">
    <property type="protein sequence ID" value="SUP45112.1"/>
    <property type="molecule type" value="Genomic_DNA"/>
</dbReference>
<dbReference type="PROSITE" id="PS01007">
    <property type="entry name" value="TRANSPOSASE_MUTATOR"/>
    <property type="match status" value="1"/>
</dbReference>
<evidence type="ECO:0000313" key="9">
    <source>
        <dbReference type="Proteomes" id="UP000255367"/>
    </source>
</evidence>
<comment type="function">
    <text evidence="1 6">Required for the transposition of the insertion element.</text>
</comment>
<dbReference type="InterPro" id="IPR001207">
    <property type="entry name" value="Transposase_mutator"/>
</dbReference>
<dbReference type="GO" id="GO:0004803">
    <property type="term" value="F:transposase activity"/>
    <property type="evidence" value="ECO:0007669"/>
    <property type="project" value="UniProtKB-UniRule"/>
</dbReference>
<dbReference type="GO" id="GO:0006313">
    <property type="term" value="P:DNA transposition"/>
    <property type="evidence" value="ECO:0007669"/>
    <property type="project" value="UniProtKB-UniRule"/>
</dbReference>
<proteinExistence type="inferred from homology"/>
<dbReference type="OrthoDB" id="1627476at2"/>
<dbReference type="PANTHER" id="PTHR33217">
    <property type="entry name" value="TRANSPOSASE FOR INSERTION SEQUENCE ELEMENT IS1081"/>
    <property type="match status" value="1"/>
</dbReference>
<reference evidence="7 9" key="1">
    <citation type="submission" date="2018-06" db="EMBL/GenBank/DDBJ databases">
        <authorList>
            <consortium name="Pathogen Informatics"/>
            <person name="Doyle S."/>
        </authorList>
    </citation>
    <scope>NUCLEOTIDE SEQUENCE [LARGE SCALE GENOMIC DNA]</scope>
    <source>
        <strain evidence="7 9">NCTC12020</strain>
    </source>
</reference>
<keyword evidence="9" id="KW-1185">Reference proteome</keyword>
<dbReference type="RefSeq" id="WP_115309322.1">
    <property type="nucleotide sequence ID" value="NZ_UHIO01000001.1"/>
</dbReference>
<keyword evidence="4 6" id="KW-0238">DNA-binding</keyword>
<evidence type="ECO:0000256" key="1">
    <source>
        <dbReference type="ARBA" id="ARBA00002190"/>
    </source>
</evidence>
<dbReference type="Pfam" id="PF00872">
    <property type="entry name" value="Transposase_mut"/>
    <property type="match status" value="1"/>
</dbReference>
<sequence>MRIKCINCGFSCKKNGKTSAGTQRWYCNHCKSSFIYTIDNSAKQLKIFQNWLFSKQSQKVMPGKGHTFRRKSSVFWDIWPMPSKIEEQRNIVFVDGIYLSKKACILICCDEKHVLGWYLCRYEHSKAWEALLRRIREPILVVSDGGTGFKKALKKVWPKAKHQRCTFHAFCQVKKYTTSRPKTLAGFELYTLAKDLLHIESKDQAVIWITRLTNWKIKHKEFLSEMTRDESGTLRPTHERLLKAEYSLIRLVKTNTLFTYLESPFAEARNLPATNNRIEGAVNAQLRAMLRFHRGLSIERRIKAVFWWCYLHSPKPLSASEILKVMPTDKSIAKLYSDMSTKAQLEASIPTWGDAILWGDLHNYDSLPDNYWD</sequence>
<dbReference type="InterPro" id="IPR048004">
    <property type="entry name" value="IS1249_transpos"/>
</dbReference>